<gene>
    <name evidence="6" type="ORF">EJ03DRAFT_314925</name>
</gene>
<evidence type="ECO:0000313" key="6">
    <source>
        <dbReference type="EMBL" id="KAF2767867.1"/>
    </source>
</evidence>
<keyword evidence="7" id="KW-1185">Reference proteome</keyword>
<name>A0A6G1L4S4_9PEZI</name>
<feature type="compositionally biased region" description="Polar residues" evidence="4">
    <location>
        <begin position="22"/>
        <end position="34"/>
    </location>
</feature>
<dbReference type="GO" id="GO:0000922">
    <property type="term" value="C:spindle pole"/>
    <property type="evidence" value="ECO:0007669"/>
    <property type="project" value="TreeGrafter"/>
</dbReference>
<dbReference type="OrthoDB" id="76388at2759"/>
<dbReference type="GO" id="GO:0007051">
    <property type="term" value="P:spindle organization"/>
    <property type="evidence" value="ECO:0007669"/>
    <property type="project" value="TreeGrafter"/>
</dbReference>
<dbReference type="Gene3D" id="1.10.418.10">
    <property type="entry name" value="Calponin-like domain"/>
    <property type="match status" value="1"/>
</dbReference>
<evidence type="ECO:0000256" key="1">
    <source>
        <dbReference type="ARBA" id="ARBA00004496"/>
    </source>
</evidence>
<accession>A0A6G1L4S4</accession>
<evidence type="ECO:0000256" key="3">
    <source>
        <dbReference type="ARBA" id="ARBA00022860"/>
    </source>
</evidence>
<feature type="region of interest" description="Disordered" evidence="4">
    <location>
        <begin position="319"/>
        <end position="397"/>
    </location>
</feature>
<dbReference type="GO" id="GO:0005737">
    <property type="term" value="C:cytoplasm"/>
    <property type="evidence" value="ECO:0007669"/>
    <property type="project" value="UniProtKB-SubCell"/>
</dbReference>
<feature type="compositionally biased region" description="Basic and acidic residues" evidence="4">
    <location>
        <begin position="354"/>
        <end position="366"/>
    </location>
</feature>
<feature type="region of interest" description="Disordered" evidence="4">
    <location>
        <begin position="1"/>
        <end position="34"/>
    </location>
</feature>
<dbReference type="PANTHER" id="PTHR22706">
    <property type="entry name" value="ASSEMBLY FACTOR FOR SPINDLE MICROTUBULES"/>
    <property type="match status" value="1"/>
</dbReference>
<dbReference type="PROSITE" id="PS50021">
    <property type="entry name" value="CH"/>
    <property type="match status" value="1"/>
</dbReference>
<keyword evidence="2" id="KW-0963">Cytoplasm</keyword>
<dbReference type="AlphaFoldDB" id="A0A6G1L4S4"/>
<dbReference type="Proteomes" id="UP000799436">
    <property type="component" value="Unassembled WGS sequence"/>
</dbReference>
<dbReference type="InterPro" id="IPR036872">
    <property type="entry name" value="CH_dom_sf"/>
</dbReference>
<reference evidence="6" key="1">
    <citation type="journal article" date="2020" name="Stud. Mycol.">
        <title>101 Dothideomycetes genomes: a test case for predicting lifestyles and emergence of pathogens.</title>
        <authorList>
            <person name="Haridas S."/>
            <person name="Albert R."/>
            <person name="Binder M."/>
            <person name="Bloem J."/>
            <person name="Labutti K."/>
            <person name="Salamov A."/>
            <person name="Andreopoulos B."/>
            <person name="Baker S."/>
            <person name="Barry K."/>
            <person name="Bills G."/>
            <person name="Bluhm B."/>
            <person name="Cannon C."/>
            <person name="Castanera R."/>
            <person name="Culley D."/>
            <person name="Daum C."/>
            <person name="Ezra D."/>
            <person name="Gonzalez J."/>
            <person name="Henrissat B."/>
            <person name="Kuo A."/>
            <person name="Liang C."/>
            <person name="Lipzen A."/>
            <person name="Lutzoni F."/>
            <person name="Magnuson J."/>
            <person name="Mondo S."/>
            <person name="Nolan M."/>
            <person name="Ohm R."/>
            <person name="Pangilinan J."/>
            <person name="Park H.-J."/>
            <person name="Ramirez L."/>
            <person name="Alfaro M."/>
            <person name="Sun H."/>
            <person name="Tritt A."/>
            <person name="Yoshinaga Y."/>
            <person name="Zwiers L.-H."/>
            <person name="Turgeon B."/>
            <person name="Goodwin S."/>
            <person name="Spatafora J."/>
            <person name="Crous P."/>
            <person name="Grigoriev I."/>
        </authorList>
    </citation>
    <scope>NUCLEOTIDE SEQUENCE</scope>
    <source>
        <strain evidence="6">CBS 116005</strain>
    </source>
</reference>
<evidence type="ECO:0000256" key="4">
    <source>
        <dbReference type="SAM" id="MobiDB-lite"/>
    </source>
</evidence>
<dbReference type="GO" id="GO:0005516">
    <property type="term" value="F:calmodulin binding"/>
    <property type="evidence" value="ECO:0007669"/>
    <property type="project" value="UniProtKB-KW"/>
</dbReference>
<dbReference type="Pfam" id="PF00307">
    <property type="entry name" value="CH"/>
    <property type="match status" value="1"/>
</dbReference>
<dbReference type="SUPFAM" id="SSF47576">
    <property type="entry name" value="Calponin-homology domain, CH-domain"/>
    <property type="match status" value="1"/>
</dbReference>
<organism evidence="6 7">
    <name type="scientific">Teratosphaeria nubilosa</name>
    <dbReference type="NCBI Taxonomy" id="161662"/>
    <lineage>
        <taxon>Eukaryota</taxon>
        <taxon>Fungi</taxon>
        <taxon>Dikarya</taxon>
        <taxon>Ascomycota</taxon>
        <taxon>Pezizomycotina</taxon>
        <taxon>Dothideomycetes</taxon>
        <taxon>Dothideomycetidae</taxon>
        <taxon>Mycosphaerellales</taxon>
        <taxon>Teratosphaeriaceae</taxon>
        <taxon>Teratosphaeria</taxon>
    </lineage>
</organism>
<protein>
    <recommendedName>
        <fullName evidence="5">Calponin-homology (CH) domain-containing protein</fullName>
    </recommendedName>
</protein>
<dbReference type="GO" id="GO:0000278">
    <property type="term" value="P:mitotic cell cycle"/>
    <property type="evidence" value="ECO:0007669"/>
    <property type="project" value="TreeGrafter"/>
</dbReference>
<keyword evidence="3" id="KW-0112">Calmodulin-binding</keyword>
<feature type="region of interest" description="Disordered" evidence="4">
    <location>
        <begin position="119"/>
        <end position="163"/>
    </location>
</feature>
<dbReference type="PANTHER" id="PTHR22706:SF1">
    <property type="entry name" value="ASSEMBLY FACTOR FOR SPINDLE MICROTUBULES"/>
    <property type="match status" value="1"/>
</dbReference>
<dbReference type="GO" id="GO:0051295">
    <property type="term" value="P:establishment of meiotic spindle localization"/>
    <property type="evidence" value="ECO:0007669"/>
    <property type="project" value="TreeGrafter"/>
</dbReference>
<evidence type="ECO:0000259" key="5">
    <source>
        <dbReference type="PROSITE" id="PS50021"/>
    </source>
</evidence>
<feature type="domain" description="Calponin-homology (CH)" evidence="5">
    <location>
        <begin position="636"/>
        <end position="795"/>
    </location>
</feature>
<dbReference type="InterPro" id="IPR051185">
    <property type="entry name" value="ASPM"/>
</dbReference>
<comment type="subcellular location">
    <subcellularLocation>
        <location evidence="1">Cytoplasm</location>
    </subcellularLocation>
</comment>
<evidence type="ECO:0000313" key="7">
    <source>
        <dbReference type="Proteomes" id="UP000799436"/>
    </source>
</evidence>
<sequence>MSRLSMATPCPAPTGSRARRLSTMSTTSTNFGDDTCTSGFEYTRAAEELRKAPPRRKSTFQPKADRNASITIFEDVVEDQELLVEQPRTLAKSTLLSKPAQRRQHLTLVKGQEWMGAQPLGEMGQARRRNSTMPSGSTREEVQEEQTAPQNDMKEGLKKNPRRRTIFVPTEDTTIMTIHPGANTTNRLNDTFYLSNTGPPMIPQAEPAVPKHLKPAQKPRTSMAPIMSLAIAPKRVPLQHLANKQESVPGMDIAGQSGGKENVPPGVTKLAVGEQKPSKPVMVPVVPSKVSPGHSRLFEPTAASQARQNLVPRKAVPFSKPQCVPGAVRAAPAPGASVTARSPPRKTAASLQPDVRRLMPASHRDISLANSSPGSSSERESRRTKRPSPSGRKMVRSNGLSRIAQYAVLSEDIAQPQLYEDSWISHQEVALTELVNGVFSQAAAAPEAWQAPRRSLRESMLAIYHQPNVSKLYQRLQASLQHGALSRAGSSLAMPSPSHDIGLRRRFLNLWLNTYDEEALRAAAEVVVGRQVPRTSSSLPMHASESVVDPLRGRRALIGFLETFLIKVEDVDANEWGQSDAGEDRRWRKMILRSLMMVWLLDQCKAQALLPGCLFNRKAVHKSSTTVLHALTSMFIPSVGDITRTLRHLDFEALHCQDPLDEVVYKIENLAVDLRDGIFLTRLVEVLLFQSRRQQHDTIDRDATVTIPLSDMTLLESALYATDGTQAPKILSRHLKMPCLGNAQKLYNVQIALSALASHSDLARNALHNITAEDIVHGHREKTLSLLWALVSHHGLAQLVDWDELTRDITRAGGRLPDFKAFAENPRESLLEAWAVAHAKRMGTEIRNLTTSFADGQAYAAILDDSSAFLPPTTANSLSAPKPNGASNQILLETKLRSLCCSQAFTKQLTSTHAAIPSRQTTISNIVLLASRLLPLARRCSAAQLIQRAYRQVLSRRRAHQRIVLMRVAHACATVVKAQNSIVDAAITLQRAWRAVVDARIARLNSDAVEFQRLAKGWAARMRVRRGPALSRVGFSGVVGQSSRIMGGW</sequence>
<dbReference type="CDD" id="cd21223">
    <property type="entry name" value="CH_ASPM_rpt1"/>
    <property type="match status" value="1"/>
</dbReference>
<evidence type="ECO:0000256" key="2">
    <source>
        <dbReference type="ARBA" id="ARBA00022490"/>
    </source>
</evidence>
<dbReference type="InterPro" id="IPR001715">
    <property type="entry name" value="CH_dom"/>
</dbReference>
<proteinExistence type="predicted"/>
<dbReference type="EMBL" id="ML995850">
    <property type="protein sequence ID" value="KAF2767867.1"/>
    <property type="molecule type" value="Genomic_DNA"/>
</dbReference>
<feature type="compositionally biased region" description="Low complexity" evidence="4">
    <location>
        <begin position="324"/>
        <end position="336"/>
    </location>
</feature>